<dbReference type="Gene3D" id="3.30.750.24">
    <property type="entry name" value="STAS domain"/>
    <property type="match status" value="1"/>
</dbReference>
<evidence type="ECO:0000256" key="2">
    <source>
        <dbReference type="RuleBase" id="RU003749"/>
    </source>
</evidence>
<dbReference type="InterPro" id="IPR003658">
    <property type="entry name" value="Anti-sigma_ant"/>
</dbReference>
<dbReference type="InterPro" id="IPR036513">
    <property type="entry name" value="STAS_dom_sf"/>
</dbReference>
<dbReference type="GO" id="GO:0043856">
    <property type="term" value="F:anti-sigma factor antagonist activity"/>
    <property type="evidence" value="ECO:0007669"/>
    <property type="project" value="InterPro"/>
</dbReference>
<evidence type="ECO:0000313" key="3">
    <source>
        <dbReference type="EMBL" id="CKR81100.1"/>
    </source>
</evidence>
<reference evidence="3 4" key="1">
    <citation type="submission" date="2015-03" db="EMBL/GenBank/DDBJ databases">
        <authorList>
            <consortium name="Pathogen Informatics"/>
        </authorList>
    </citation>
    <scope>NUCLEOTIDE SEQUENCE [LARGE SCALE GENOMIC DNA]</scope>
    <source>
        <strain evidence="3 4">Bir 187</strain>
    </source>
</reference>
<dbReference type="EMBL" id="CNFU01000429">
    <property type="protein sequence ID" value="CKR81100.1"/>
    <property type="molecule type" value="Genomic_DNA"/>
</dbReference>
<protein>
    <recommendedName>
        <fullName evidence="2">Anti-sigma factor antagonist</fullName>
    </recommendedName>
</protein>
<evidence type="ECO:0000256" key="1">
    <source>
        <dbReference type="ARBA" id="ARBA00009013"/>
    </source>
</evidence>
<sequence>MSNALKATIQHHDSAVIIHARGEIDAANEHTWQDLVTKAAAATTAPEPLVVNLNGLDFMGCCAVAVLAHEAERCRRRGVDVRLVSRDRAVARIIHACGYGDVLPVHPTTESALSAT</sequence>
<gene>
    <name evidence="3" type="primary">rsfA</name>
    <name evidence="3" type="ORF">ERS027661_02143</name>
</gene>
<dbReference type="FunFam" id="3.30.750.24:FF:000032">
    <property type="entry name" value="Anti-sigma factor antagonist"/>
    <property type="match status" value="1"/>
</dbReference>
<dbReference type="InterPro" id="IPR002645">
    <property type="entry name" value="STAS_dom"/>
</dbReference>
<dbReference type="PROSITE" id="PS50801">
    <property type="entry name" value="STAS"/>
    <property type="match status" value="1"/>
</dbReference>
<evidence type="ECO:0000313" key="4">
    <source>
        <dbReference type="Proteomes" id="UP000049023"/>
    </source>
</evidence>
<dbReference type="Pfam" id="PF01740">
    <property type="entry name" value="STAS"/>
    <property type="match status" value="1"/>
</dbReference>
<accession>A0A654ZZF0</accession>
<name>A0A654ZZF0_MYCTX</name>
<dbReference type="AlphaFoldDB" id="A0A654ZZF0"/>
<dbReference type="PANTHER" id="PTHR33495">
    <property type="entry name" value="ANTI-SIGMA FACTOR ANTAGONIST TM_1081-RELATED-RELATED"/>
    <property type="match status" value="1"/>
</dbReference>
<dbReference type="PANTHER" id="PTHR33495:SF2">
    <property type="entry name" value="ANTI-SIGMA FACTOR ANTAGONIST TM_1081-RELATED"/>
    <property type="match status" value="1"/>
</dbReference>
<dbReference type="Proteomes" id="UP000049023">
    <property type="component" value="Unassembled WGS sequence"/>
</dbReference>
<dbReference type="SUPFAM" id="SSF52091">
    <property type="entry name" value="SpoIIaa-like"/>
    <property type="match status" value="1"/>
</dbReference>
<dbReference type="CDD" id="cd07043">
    <property type="entry name" value="STAS_anti-anti-sigma_factors"/>
    <property type="match status" value="1"/>
</dbReference>
<comment type="similarity">
    <text evidence="1 2">Belongs to the anti-sigma-factor antagonist family.</text>
</comment>
<proteinExistence type="inferred from homology"/>
<organism evidence="3 4">
    <name type="scientific">Mycobacterium tuberculosis</name>
    <dbReference type="NCBI Taxonomy" id="1773"/>
    <lineage>
        <taxon>Bacteria</taxon>
        <taxon>Bacillati</taxon>
        <taxon>Actinomycetota</taxon>
        <taxon>Actinomycetes</taxon>
        <taxon>Mycobacteriales</taxon>
        <taxon>Mycobacteriaceae</taxon>
        <taxon>Mycobacterium</taxon>
        <taxon>Mycobacterium tuberculosis complex</taxon>
    </lineage>
</organism>
<dbReference type="NCBIfam" id="TIGR00377">
    <property type="entry name" value="ant_ant_sig"/>
    <property type="match status" value="1"/>
</dbReference>